<dbReference type="RefSeq" id="WP_345766168.1">
    <property type="nucleotide sequence ID" value="NZ_CP154834.1"/>
</dbReference>
<feature type="region of interest" description="Disordered" evidence="1">
    <location>
        <begin position="1"/>
        <end position="22"/>
    </location>
</feature>
<evidence type="ECO:0008006" key="4">
    <source>
        <dbReference type="Google" id="ProtNLM"/>
    </source>
</evidence>
<name>A0AAU6WMT8_9FLAO</name>
<protein>
    <recommendedName>
        <fullName evidence="4">Tetratricopeptide repeat protein</fullName>
    </recommendedName>
</protein>
<keyword evidence="3" id="KW-1185">Reference proteome</keyword>
<organism evidence="2 3">
    <name type="scientific">Chryseobacterium endophyticum</name>
    <dbReference type="NCBI Taxonomy" id="1854762"/>
    <lineage>
        <taxon>Bacteria</taxon>
        <taxon>Pseudomonadati</taxon>
        <taxon>Bacteroidota</taxon>
        <taxon>Flavobacteriia</taxon>
        <taxon>Flavobacteriales</taxon>
        <taxon>Weeksellaceae</taxon>
        <taxon>Chryseobacterium group</taxon>
        <taxon>Chryseobacterium</taxon>
    </lineage>
</organism>
<dbReference type="Proteomes" id="UP001463665">
    <property type="component" value="Chromosome"/>
</dbReference>
<evidence type="ECO:0000313" key="3">
    <source>
        <dbReference type="Proteomes" id="UP001463665"/>
    </source>
</evidence>
<dbReference type="Gene3D" id="1.25.40.10">
    <property type="entry name" value="Tetratricopeptide repeat domain"/>
    <property type="match status" value="1"/>
</dbReference>
<sequence>MGLFSSLFGNKKNKSEQTAETKLQQEEQVKALTEAGKKFDLEITEAFQRYYSDPTLTVEIEIKDDKGNIYPPHMVYEELFAEWAGIRSKWDRMSLLYKFWDQSQPQRPEHWQVLERYTKDRYPKIALRYLEEFLKDKVEFEARELVAISKMYRSLIQNDTAQRYIKEAYRRFPDQDPVKVEYATVLHLSENHDERENAHKIFREVLEKN</sequence>
<dbReference type="InterPro" id="IPR011990">
    <property type="entry name" value="TPR-like_helical_dom_sf"/>
</dbReference>
<proteinExistence type="predicted"/>
<accession>A0AAU6WMT8</accession>
<evidence type="ECO:0000313" key="2">
    <source>
        <dbReference type="EMBL" id="XAO73794.1"/>
    </source>
</evidence>
<reference evidence="2 3" key="1">
    <citation type="submission" date="2024-04" db="EMBL/GenBank/DDBJ databases">
        <title>Genome sequencing and assembly of rice foliar adapted Chryseobacterium endophyticum OsEnb-ALM-A6.</title>
        <authorList>
            <person name="Kumar S."/>
            <person name="Javed M."/>
            <person name="Chouhan V."/>
            <person name="Charishma K."/>
            <person name="Patel A."/>
            <person name="Kumar M."/>
            <person name="Sahu K.P."/>
            <person name="Kumar A."/>
        </authorList>
    </citation>
    <scope>NUCLEOTIDE SEQUENCE [LARGE SCALE GENOMIC DNA]</scope>
    <source>
        <strain evidence="2 3">OsEnb-ALM-A6</strain>
    </source>
</reference>
<evidence type="ECO:0000256" key="1">
    <source>
        <dbReference type="SAM" id="MobiDB-lite"/>
    </source>
</evidence>
<feature type="compositionally biased region" description="Basic and acidic residues" evidence="1">
    <location>
        <begin position="13"/>
        <end position="22"/>
    </location>
</feature>
<dbReference type="AlphaFoldDB" id="A0AAU6WMT8"/>
<dbReference type="EMBL" id="CP154834">
    <property type="protein sequence ID" value="XAO73794.1"/>
    <property type="molecule type" value="Genomic_DNA"/>
</dbReference>
<gene>
    <name evidence="2" type="ORF">AAFP95_19090</name>
</gene>